<dbReference type="EMBL" id="MLHQ01000011">
    <property type="protein sequence ID" value="OOF58991.1"/>
    <property type="molecule type" value="Genomic_DNA"/>
</dbReference>
<evidence type="ECO:0000256" key="7">
    <source>
        <dbReference type="ARBA" id="ARBA00022692"/>
    </source>
</evidence>
<comment type="similarity">
    <text evidence="13">Belongs to the NiCoT transporter (TC 2.A.52) family.</text>
</comment>
<comment type="subcellular location">
    <subcellularLocation>
        <location evidence="2 13">Cell membrane</location>
        <topology evidence="2 13">Multi-pass membrane protein</topology>
    </subcellularLocation>
</comment>
<organism evidence="14 15">
    <name type="scientific">Rodentibacter myodis</name>
    <dbReference type="NCBI Taxonomy" id="1907939"/>
    <lineage>
        <taxon>Bacteria</taxon>
        <taxon>Pseudomonadati</taxon>
        <taxon>Pseudomonadota</taxon>
        <taxon>Gammaproteobacteria</taxon>
        <taxon>Pasteurellales</taxon>
        <taxon>Pasteurellaceae</taxon>
        <taxon>Rodentibacter</taxon>
    </lineage>
</organism>
<dbReference type="InterPro" id="IPR051224">
    <property type="entry name" value="NiCoT_RcnA"/>
</dbReference>
<gene>
    <name evidence="14" type="ORF">BKL49_05485</name>
</gene>
<dbReference type="GO" id="GO:0032025">
    <property type="term" value="P:response to cobalt ion"/>
    <property type="evidence" value="ECO:0007669"/>
    <property type="project" value="TreeGrafter"/>
</dbReference>
<evidence type="ECO:0000256" key="13">
    <source>
        <dbReference type="RuleBase" id="RU362101"/>
    </source>
</evidence>
<sequence length="324" mass="36198">MMKSTFPLKRLFSVLALFSAMFWFLPWVFVQSVTWQQAFNQLISESLHRIQQHSASAGIALIGVSFLYGFLHALGPGHGKFIIASYLSTHESELKNSVKLSLLSSLIQGIVAITATSIIVVILNLSSRYFKLSQLWLERSALILLMGLGIYWMIQAIKKPKAAFQIKSVQRADSMKQSAVRINRTFKMDCGCEHQHLPNMVQLKQANTWKNQFLVIMSIGLRPCTGAIFVLFLAYMLDLFIWGIFATLSMSIGTGLMLSLFAILVRYAKQIAIRLGHWYGAKALNKYSGRVIKLIAGCIVIFFAASLLYSTILDVEGGAVLFGK</sequence>
<feature type="transmembrane region" description="Helical" evidence="13">
    <location>
        <begin position="100"/>
        <end position="123"/>
    </location>
</feature>
<evidence type="ECO:0000256" key="5">
    <source>
        <dbReference type="ARBA" id="ARBA00022475"/>
    </source>
</evidence>
<evidence type="ECO:0000256" key="11">
    <source>
        <dbReference type="ARBA" id="ARBA00023136"/>
    </source>
</evidence>
<keyword evidence="6" id="KW-0533">Nickel</keyword>
<keyword evidence="12" id="KW-0170">Cobalt</keyword>
<dbReference type="STRING" id="1907939.BKL49_05485"/>
<dbReference type="GO" id="GO:0006824">
    <property type="term" value="P:cobalt ion transport"/>
    <property type="evidence" value="ECO:0007669"/>
    <property type="project" value="UniProtKB-KW"/>
</dbReference>
<dbReference type="GO" id="GO:0046583">
    <property type="term" value="F:monoatomic cation efflux transmembrane transporter activity"/>
    <property type="evidence" value="ECO:0007669"/>
    <property type="project" value="TreeGrafter"/>
</dbReference>
<keyword evidence="10" id="KW-0921">Nickel transport</keyword>
<keyword evidence="5" id="KW-1003">Cell membrane</keyword>
<feature type="transmembrane region" description="Helical" evidence="13">
    <location>
        <begin position="54"/>
        <end position="74"/>
    </location>
</feature>
<dbReference type="InterPro" id="IPR011541">
    <property type="entry name" value="Ni/Co_transpt_high_affinity"/>
</dbReference>
<proteinExistence type="inferred from homology"/>
<feature type="transmembrane region" description="Helical" evidence="13">
    <location>
        <begin position="213"/>
        <end position="234"/>
    </location>
</feature>
<comment type="function">
    <text evidence="1">Efflux system for nickel and cobalt.</text>
</comment>
<evidence type="ECO:0000256" key="6">
    <source>
        <dbReference type="ARBA" id="ARBA00022596"/>
    </source>
</evidence>
<feature type="transmembrane region" description="Helical" evidence="13">
    <location>
        <begin position="240"/>
        <end position="265"/>
    </location>
</feature>
<evidence type="ECO:0000313" key="14">
    <source>
        <dbReference type="EMBL" id="OOF58991.1"/>
    </source>
</evidence>
<keyword evidence="11 13" id="KW-0472">Membrane</keyword>
<name>A0A1V3JQQ5_9PAST</name>
<evidence type="ECO:0000256" key="3">
    <source>
        <dbReference type="ARBA" id="ARBA00022426"/>
    </source>
</evidence>
<keyword evidence="9" id="KW-0406">Ion transport</keyword>
<evidence type="ECO:0000256" key="1">
    <source>
        <dbReference type="ARBA" id="ARBA00002510"/>
    </source>
</evidence>
<evidence type="ECO:0000256" key="12">
    <source>
        <dbReference type="ARBA" id="ARBA00023285"/>
    </source>
</evidence>
<reference evidence="14 15" key="1">
    <citation type="submission" date="2016-10" db="EMBL/GenBank/DDBJ databases">
        <title>Rodentibacter gen. nov. and new species.</title>
        <authorList>
            <person name="Christensen H."/>
        </authorList>
    </citation>
    <scope>NUCLEOTIDE SEQUENCE [LARGE SCALE GENOMIC DNA]</scope>
    <source>
        <strain evidence="14 15">Ac151</strain>
    </source>
</reference>
<evidence type="ECO:0000256" key="2">
    <source>
        <dbReference type="ARBA" id="ARBA00004651"/>
    </source>
</evidence>
<keyword evidence="4 13" id="KW-0813">Transport</keyword>
<feature type="transmembrane region" description="Helical" evidence="13">
    <location>
        <begin position="291"/>
        <end position="312"/>
    </location>
</feature>
<evidence type="ECO:0000313" key="15">
    <source>
        <dbReference type="Proteomes" id="UP000188602"/>
    </source>
</evidence>
<keyword evidence="8 13" id="KW-1133">Transmembrane helix</keyword>
<keyword evidence="15" id="KW-1185">Reference proteome</keyword>
<evidence type="ECO:0000256" key="10">
    <source>
        <dbReference type="ARBA" id="ARBA00023112"/>
    </source>
</evidence>
<keyword evidence="3" id="KW-0171">Cobalt transport</keyword>
<dbReference type="GO" id="GO:0005886">
    <property type="term" value="C:plasma membrane"/>
    <property type="evidence" value="ECO:0007669"/>
    <property type="project" value="UniProtKB-SubCell"/>
</dbReference>
<comment type="caution">
    <text evidence="14">The sequence shown here is derived from an EMBL/GenBank/DDBJ whole genome shotgun (WGS) entry which is preliminary data.</text>
</comment>
<dbReference type="GO" id="GO:0015099">
    <property type="term" value="F:nickel cation transmembrane transporter activity"/>
    <property type="evidence" value="ECO:0007669"/>
    <property type="project" value="UniProtKB-UniRule"/>
</dbReference>
<protein>
    <recommendedName>
        <fullName evidence="13">Nickel/cobalt efflux system</fullName>
    </recommendedName>
</protein>
<dbReference type="PANTHER" id="PTHR40659:SF1">
    <property type="entry name" value="NICKEL_COBALT EFFLUX SYSTEM RCNA"/>
    <property type="match status" value="1"/>
</dbReference>
<dbReference type="PANTHER" id="PTHR40659">
    <property type="entry name" value="NICKEL/COBALT EFFLUX SYSTEM RCNA"/>
    <property type="match status" value="1"/>
</dbReference>
<evidence type="ECO:0000256" key="4">
    <source>
        <dbReference type="ARBA" id="ARBA00022448"/>
    </source>
</evidence>
<dbReference type="AlphaFoldDB" id="A0A1V3JQQ5"/>
<dbReference type="Proteomes" id="UP000188602">
    <property type="component" value="Unassembled WGS sequence"/>
</dbReference>
<feature type="transmembrane region" description="Helical" evidence="13">
    <location>
        <begin position="135"/>
        <end position="154"/>
    </location>
</feature>
<evidence type="ECO:0000256" key="8">
    <source>
        <dbReference type="ARBA" id="ARBA00022989"/>
    </source>
</evidence>
<dbReference type="GO" id="GO:0010045">
    <property type="term" value="P:response to nickel cation"/>
    <property type="evidence" value="ECO:0007669"/>
    <property type="project" value="TreeGrafter"/>
</dbReference>
<accession>A0A1V3JQQ5</accession>
<dbReference type="Pfam" id="PF03824">
    <property type="entry name" value="NicO"/>
    <property type="match status" value="1"/>
</dbReference>
<evidence type="ECO:0000256" key="9">
    <source>
        <dbReference type="ARBA" id="ARBA00023065"/>
    </source>
</evidence>
<keyword evidence="7 13" id="KW-0812">Transmembrane</keyword>